<proteinExistence type="predicted"/>
<comment type="caution">
    <text evidence="1">The sequence shown here is derived from an EMBL/GenBank/DDBJ whole genome shotgun (WGS) entry which is preliminary data.</text>
</comment>
<gene>
    <name evidence="1" type="ORF">F4V43_02375</name>
</gene>
<evidence type="ECO:0000313" key="2">
    <source>
        <dbReference type="Proteomes" id="UP000367750"/>
    </source>
</evidence>
<name>A0A5J5GI19_9BACL</name>
<dbReference type="Proteomes" id="UP000367750">
    <property type="component" value="Unassembled WGS sequence"/>
</dbReference>
<dbReference type="AlphaFoldDB" id="A0A5J5GI19"/>
<evidence type="ECO:0000313" key="1">
    <source>
        <dbReference type="EMBL" id="KAA9007352.1"/>
    </source>
</evidence>
<organism evidence="1 2">
    <name type="scientific">Paenibacillus spiritus</name>
    <dbReference type="NCBI Taxonomy" id="2496557"/>
    <lineage>
        <taxon>Bacteria</taxon>
        <taxon>Bacillati</taxon>
        <taxon>Bacillota</taxon>
        <taxon>Bacilli</taxon>
        <taxon>Bacillales</taxon>
        <taxon>Paenibacillaceae</taxon>
        <taxon>Paenibacillus</taxon>
    </lineage>
</organism>
<protein>
    <submittedName>
        <fullName evidence="1">Uncharacterized protein</fullName>
    </submittedName>
</protein>
<keyword evidence="2" id="KW-1185">Reference proteome</keyword>
<dbReference type="EMBL" id="VYKK01000004">
    <property type="protein sequence ID" value="KAA9007352.1"/>
    <property type="molecule type" value="Genomic_DNA"/>
</dbReference>
<dbReference type="RefSeq" id="WP_150456642.1">
    <property type="nucleotide sequence ID" value="NZ_VYKK01000004.1"/>
</dbReference>
<sequence length="235" mass="27433">MEQMVKFQKDCEEWIVVKVLNQYQREDLEKEGFRELDSDLYGDDGYVFTYSQYKMFLKKLKATSYDEAVKNKSRYIAKDVGGGKIQIASVMGDLLGNPDWVEVVDYDDINLTFESREAALFLKNIGLAYALHECCARQVADDIIRRELNKRDDEDHYYTANIIWLDSEKLLIEHTELSTWYGPGDKDVLSINQLCRLIEFSKNSMVVELAFAGSSYMAVRIQYDQRIMDFFHSQQ</sequence>
<accession>A0A5J5GI19</accession>
<reference evidence="1 2" key="1">
    <citation type="submission" date="2019-09" db="EMBL/GenBank/DDBJ databases">
        <title>Bacillus ochoae sp. nov., Paenibacillus whitsoniae sp. nov., Paenibacillus spiritus sp. nov. Isolated from the Mars Exploration Rover during spacecraft assembly.</title>
        <authorList>
            <person name="Seuylemezian A."/>
            <person name="Vaishampayan P."/>
        </authorList>
    </citation>
    <scope>NUCLEOTIDE SEQUENCE [LARGE SCALE GENOMIC DNA]</scope>
    <source>
        <strain evidence="1 2">MER_111</strain>
    </source>
</reference>